<dbReference type="InterPro" id="IPR015631">
    <property type="entry name" value="CD2/SLAM_rcpt"/>
</dbReference>
<evidence type="ECO:0000256" key="4">
    <source>
        <dbReference type="ARBA" id="ARBA00023180"/>
    </source>
</evidence>
<dbReference type="Proteomes" id="UP001497482">
    <property type="component" value="Chromosome 8"/>
</dbReference>
<dbReference type="PROSITE" id="PS50835">
    <property type="entry name" value="IG_LIKE"/>
    <property type="match status" value="1"/>
</dbReference>
<feature type="domain" description="Ig-like" evidence="7">
    <location>
        <begin position="103"/>
        <end position="175"/>
    </location>
</feature>
<keyword evidence="5" id="KW-1133">Transmembrane helix</keyword>
<gene>
    <name evidence="8" type="ORF">KC01_LOCUS39530</name>
</gene>
<reference evidence="8 9" key="1">
    <citation type="submission" date="2024-04" db="EMBL/GenBank/DDBJ databases">
        <authorList>
            <person name="Waldvogel A.-M."/>
            <person name="Schoenle A."/>
        </authorList>
    </citation>
    <scope>NUCLEOTIDE SEQUENCE [LARGE SCALE GENOMIC DNA]</scope>
</reference>
<evidence type="ECO:0000256" key="3">
    <source>
        <dbReference type="ARBA" id="ARBA00023136"/>
    </source>
</evidence>
<keyword evidence="2 6" id="KW-0732">Signal</keyword>
<feature type="chain" id="PRO_5043405008" description="Ig-like domain-containing protein" evidence="6">
    <location>
        <begin position="24"/>
        <end position="310"/>
    </location>
</feature>
<dbReference type="InterPro" id="IPR036179">
    <property type="entry name" value="Ig-like_dom_sf"/>
</dbReference>
<sequence length="310" mass="34125">MGTERGLVWALLLLLHTAQDAEGDCDARKNNTCYGALGGTIEIQLMASGAKTNDKCRSVFNNTSGILNITNVTREDNGSYTLELFDNGKLTSHSQLNLLIEAPVTDVLLKQECLSKGVKKATCSSREGDRPEFSWTLNGLNLSNNTNVITLKQIEEGTLRCSVKNHISEESKEITIGSCGYIHINCTVNGTQILDWVHEANNTLCIEQTTTPSISSDAKNWPILVGVMVAILICGVVAVTCVLKKCKKKRDEEDNQELTYADVRILRQPGREPQPKSEEEVEYGQVKFSNQSPHASVAEDNVCIYSKVCR</sequence>
<dbReference type="EMBL" id="OZ035830">
    <property type="protein sequence ID" value="CAL1613289.1"/>
    <property type="molecule type" value="Genomic_DNA"/>
</dbReference>
<evidence type="ECO:0000313" key="8">
    <source>
        <dbReference type="EMBL" id="CAL1613289.1"/>
    </source>
</evidence>
<evidence type="ECO:0000259" key="7">
    <source>
        <dbReference type="PROSITE" id="PS50835"/>
    </source>
</evidence>
<dbReference type="GO" id="GO:0016020">
    <property type="term" value="C:membrane"/>
    <property type="evidence" value="ECO:0007669"/>
    <property type="project" value="UniProtKB-SubCell"/>
</dbReference>
<evidence type="ECO:0000256" key="1">
    <source>
        <dbReference type="ARBA" id="ARBA00004370"/>
    </source>
</evidence>
<feature type="transmembrane region" description="Helical" evidence="5">
    <location>
        <begin position="221"/>
        <end position="243"/>
    </location>
</feature>
<organism evidence="8 9">
    <name type="scientific">Knipowitschia caucasica</name>
    <name type="common">Caucasian dwarf goby</name>
    <name type="synonym">Pomatoschistus caucasicus</name>
    <dbReference type="NCBI Taxonomy" id="637954"/>
    <lineage>
        <taxon>Eukaryota</taxon>
        <taxon>Metazoa</taxon>
        <taxon>Chordata</taxon>
        <taxon>Craniata</taxon>
        <taxon>Vertebrata</taxon>
        <taxon>Euteleostomi</taxon>
        <taxon>Actinopterygii</taxon>
        <taxon>Neopterygii</taxon>
        <taxon>Teleostei</taxon>
        <taxon>Neoteleostei</taxon>
        <taxon>Acanthomorphata</taxon>
        <taxon>Gobiaria</taxon>
        <taxon>Gobiiformes</taxon>
        <taxon>Gobioidei</taxon>
        <taxon>Gobiidae</taxon>
        <taxon>Gobiinae</taxon>
        <taxon>Knipowitschia</taxon>
    </lineage>
</organism>
<dbReference type="Gene3D" id="2.60.40.10">
    <property type="entry name" value="Immunoglobulins"/>
    <property type="match status" value="2"/>
</dbReference>
<keyword evidence="9" id="KW-1185">Reference proteome</keyword>
<dbReference type="InterPro" id="IPR007110">
    <property type="entry name" value="Ig-like_dom"/>
</dbReference>
<evidence type="ECO:0000256" key="2">
    <source>
        <dbReference type="ARBA" id="ARBA00022729"/>
    </source>
</evidence>
<accession>A0AAV2MIL9</accession>
<dbReference type="AlphaFoldDB" id="A0AAV2MIL9"/>
<comment type="subcellular location">
    <subcellularLocation>
        <location evidence="1">Membrane</location>
    </subcellularLocation>
</comment>
<dbReference type="InterPro" id="IPR013783">
    <property type="entry name" value="Ig-like_fold"/>
</dbReference>
<proteinExistence type="predicted"/>
<protein>
    <recommendedName>
        <fullName evidence="7">Ig-like domain-containing protein</fullName>
    </recommendedName>
</protein>
<keyword evidence="4" id="KW-0325">Glycoprotein</keyword>
<evidence type="ECO:0000256" key="5">
    <source>
        <dbReference type="SAM" id="Phobius"/>
    </source>
</evidence>
<dbReference type="PANTHER" id="PTHR12080">
    <property type="entry name" value="SIGNALING LYMPHOCYTIC ACTIVATION MOLECULE"/>
    <property type="match status" value="1"/>
</dbReference>
<evidence type="ECO:0000313" key="9">
    <source>
        <dbReference type="Proteomes" id="UP001497482"/>
    </source>
</evidence>
<feature type="signal peptide" evidence="6">
    <location>
        <begin position="1"/>
        <end position="23"/>
    </location>
</feature>
<name>A0AAV2MIL9_KNICA</name>
<keyword evidence="3 5" id="KW-0472">Membrane</keyword>
<evidence type="ECO:0000256" key="6">
    <source>
        <dbReference type="SAM" id="SignalP"/>
    </source>
</evidence>
<dbReference type="SUPFAM" id="SSF48726">
    <property type="entry name" value="Immunoglobulin"/>
    <property type="match status" value="1"/>
</dbReference>
<keyword evidence="5" id="KW-0812">Transmembrane</keyword>